<proteinExistence type="predicted"/>
<organism evidence="2 3">
    <name type="scientific">Paenibacillus antri</name>
    <dbReference type="NCBI Taxonomy" id="2582848"/>
    <lineage>
        <taxon>Bacteria</taxon>
        <taxon>Bacillati</taxon>
        <taxon>Bacillota</taxon>
        <taxon>Bacilli</taxon>
        <taxon>Bacillales</taxon>
        <taxon>Paenibacillaceae</taxon>
        <taxon>Paenibacillus</taxon>
    </lineage>
</organism>
<dbReference type="Proteomes" id="UP000309676">
    <property type="component" value="Unassembled WGS sequence"/>
</dbReference>
<reference evidence="2 3" key="1">
    <citation type="submission" date="2019-05" db="EMBL/GenBank/DDBJ databases">
        <authorList>
            <person name="Narsing Rao M.P."/>
            <person name="Li W.J."/>
        </authorList>
    </citation>
    <scope>NUCLEOTIDE SEQUENCE [LARGE SCALE GENOMIC DNA]</scope>
    <source>
        <strain evidence="2 3">SYSU_K30003</strain>
    </source>
</reference>
<evidence type="ECO:0000313" key="2">
    <source>
        <dbReference type="EMBL" id="TLS53430.1"/>
    </source>
</evidence>
<name>A0A5R9GGX3_9BACL</name>
<comment type="caution">
    <text evidence="2">The sequence shown here is derived from an EMBL/GenBank/DDBJ whole genome shotgun (WGS) entry which is preliminary data.</text>
</comment>
<dbReference type="Gene3D" id="3.40.50.1110">
    <property type="entry name" value="SGNH hydrolase"/>
    <property type="match status" value="1"/>
</dbReference>
<keyword evidence="3" id="KW-1185">Reference proteome</keyword>
<feature type="domain" description="SGNH hydrolase-type esterase" evidence="1">
    <location>
        <begin position="157"/>
        <end position="324"/>
    </location>
</feature>
<dbReference type="RefSeq" id="WP_138192718.1">
    <property type="nucleotide sequence ID" value="NZ_VCIW01000002.1"/>
</dbReference>
<protein>
    <submittedName>
        <fullName evidence="2">Lipase</fullName>
    </submittedName>
</protein>
<dbReference type="EMBL" id="VCIW01000002">
    <property type="protein sequence ID" value="TLS53430.1"/>
    <property type="molecule type" value="Genomic_DNA"/>
</dbReference>
<dbReference type="InterPro" id="IPR013830">
    <property type="entry name" value="SGNH_hydro"/>
</dbReference>
<dbReference type="SUPFAM" id="SSF52266">
    <property type="entry name" value="SGNH hydrolase"/>
    <property type="match status" value="1"/>
</dbReference>
<dbReference type="InterPro" id="IPR036514">
    <property type="entry name" value="SGNH_hydro_sf"/>
</dbReference>
<evidence type="ECO:0000313" key="3">
    <source>
        <dbReference type="Proteomes" id="UP000309676"/>
    </source>
</evidence>
<gene>
    <name evidence="2" type="ORF">FE782_03940</name>
</gene>
<dbReference type="AlphaFoldDB" id="A0A5R9GGX3"/>
<evidence type="ECO:0000259" key="1">
    <source>
        <dbReference type="Pfam" id="PF14606"/>
    </source>
</evidence>
<dbReference type="OrthoDB" id="2536002at2"/>
<dbReference type="Pfam" id="PF14606">
    <property type="entry name" value="Lipase_GDSL_3"/>
    <property type="match status" value="1"/>
</dbReference>
<sequence>MIRNGLYFHNAAELDEGALPGALQLQRYPRAARHALGERGRWVAEEATGCELRFATDAEHVRVTIFSEAGGDIAVYKGGLQHSLHRAEAGVVKTLHLERPARMDAVDRGRLLASGFAPEVWRVVFGRLPVALLRVHTFGREVRPPRADEMPTLRWLAYGSSITHGHGAYPHSYIDHAARRLGVDVLNKGLSGSCWCEKEAIDFIASCDDWDFATLELGVNMRERFEPETFERRARYAFERLRARHPKKPLFALTVFPNFATEAESVSGARERAFNDIVRREVDRLGDERLALIEGGDIAADLGDLTCDLIHPGTYGNVRMGERLAERIGRTLGRAML</sequence>
<accession>A0A5R9GGX3</accession>